<proteinExistence type="predicted"/>
<feature type="transmembrane region" description="Helical" evidence="1">
    <location>
        <begin position="87"/>
        <end position="106"/>
    </location>
</feature>
<accession>A0ABY7H7E9</accession>
<dbReference type="Proteomes" id="UP001164459">
    <property type="component" value="Chromosome"/>
</dbReference>
<reference evidence="2" key="1">
    <citation type="submission" date="2022-11" db="EMBL/GenBank/DDBJ databases">
        <title>Minimal conservation of predation-associated metabolite biosynthetic gene clusters underscores biosynthetic potential of Myxococcota including descriptions for ten novel species: Archangium lansinium sp. nov., Myxococcus landrumus sp. nov., Nannocystis bai.</title>
        <authorList>
            <person name="Ahearne A."/>
            <person name="Stevens C."/>
            <person name="Dowd S."/>
        </authorList>
    </citation>
    <scope>NUCLEOTIDE SEQUENCE</scope>
    <source>
        <strain evidence="2">Fl3</strain>
    </source>
</reference>
<sequence>MTNAVLRVRAALSRAVAVGVREDMSREDGRRIRLQNGLALVGIAMSCAGHLGTGRPLDPELLVHLGVTVGGLAAVFALHARGRPRDAALVFHGTIMTSILMGSWTIGLDYGNFFC</sequence>
<dbReference type="RefSeq" id="WP_269037263.1">
    <property type="nucleotide sequence ID" value="NZ_CP114040.1"/>
</dbReference>
<evidence type="ECO:0000313" key="2">
    <source>
        <dbReference type="EMBL" id="WAS94929.1"/>
    </source>
</evidence>
<feature type="transmembrane region" description="Helical" evidence="1">
    <location>
        <begin position="34"/>
        <end position="55"/>
    </location>
</feature>
<organism evidence="2 3">
    <name type="scientific">Nannocystis punicea</name>
    <dbReference type="NCBI Taxonomy" id="2995304"/>
    <lineage>
        <taxon>Bacteria</taxon>
        <taxon>Pseudomonadati</taxon>
        <taxon>Myxococcota</taxon>
        <taxon>Polyangia</taxon>
        <taxon>Nannocystales</taxon>
        <taxon>Nannocystaceae</taxon>
        <taxon>Nannocystis</taxon>
    </lineage>
</organism>
<keyword evidence="1" id="KW-0812">Transmembrane</keyword>
<keyword evidence="3" id="KW-1185">Reference proteome</keyword>
<evidence type="ECO:0000256" key="1">
    <source>
        <dbReference type="SAM" id="Phobius"/>
    </source>
</evidence>
<keyword evidence="1" id="KW-1133">Transmembrane helix</keyword>
<gene>
    <name evidence="2" type="ORF">O0S08_02105</name>
</gene>
<feature type="transmembrane region" description="Helical" evidence="1">
    <location>
        <begin position="61"/>
        <end position="80"/>
    </location>
</feature>
<keyword evidence="1" id="KW-0472">Membrane</keyword>
<dbReference type="EMBL" id="CP114040">
    <property type="protein sequence ID" value="WAS94929.1"/>
    <property type="molecule type" value="Genomic_DNA"/>
</dbReference>
<name>A0ABY7H7E9_9BACT</name>
<evidence type="ECO:0000313" key="3">
    <source>
        <dbReference type="Proteomes" id="UP001164459"/>
    </source>
</evidence>
<protein>
    <submittedName>
        <fullName evidence="2">Uncharacterized protein</fullName>
    </submittedName>
</protein>